<reference evidence="7 8" key="1">
    <citation type="submission" date="2024-09" db="EMBL/GenBank/DDBJ databases">
        <title>Chromosome-scale assembly of Riccia fluitans.</title>
        <authorList>
            <person name="Paukszto L."/>
            <person name="Sawicki J."/>
            <person name="Karawczyk K."/>
            <person name="Piernik-Szablinska J."/>
            <person name="Szczecinska M."/>
            <person name="Mazdziarz M."/>
        </authorList>
    </citation>
    <scope>NUCLEOTIDE SEQUENCE [LARGE SCALE GENOMIC DNA]</scope>
    <source>
        <strain evidence="7">Rf_01</strain>
        <tissue evidence="7">Aerial parts of the thallus</tissue>
    </source>
</reference>
<protein>
    <recommendedName>
        <fullName evidence="6">FAD dependent oxidoreductase domain-containing protein</fullName>
    </recommendedName>
</protein>
<accession>A0ABD1Z7N1</accession>
<evidence type="ECO:0000256" key="3">
    <source>
        <dbReference type="ARBA" id="ARBA00022630"/>
    </source>
</evidence>
<evidence type="ECO:0000256" key="1">
    <source>
        <dbReference type="ARBA" id="ARBA00001974"/>
    </source>
</evidence>
<dbReference type="PANTHER" id="PTHR10961:SF10">
    <property type="entry name" value="FAD DEPENDENT OXIDOREDUCTASE DOMAIN-CONTAINING PROTEIN"/>
    <property type="match status" value="1"/>
</dbReference>
<dbReference type="AlphaFoldDB" id="A0ABD1Z7N1"/>
<keyword evidence="4" id="KW-0274">FAD</keyword>
<keyword evidence="3" id="KW-0285">Flavoprotein</keyword>
<feature type="domain" description="FAD dependent oxidoreductase" evidence="6">
    <location>
        <begin position="6"/>
        <end position="388"/>
    </location>
</feature>
<proteinExistence type="inferred from homology"/>
<sequence>METFSVAVIGLGLMGSAACRHLSFATGEKVIGIGPAEPEDWKSHSGVFASHYDEGRITRIVDSNSIWSLLAARSIERYGLLERESGIRFHYPSGFIRVTPKYKKDGDTLSMAYEVGRSNGAEVELLPGKDALKRRFPFFHFEDGDVGLIESGGAGYINPRAMIQAQLLVAEKQGASVLRETAVDIECSSAGVKIRTDGGKSLLANRVLIAADIYSKWLVPGRELALKTIGEIVLLAKIGPEEEQRLRNMPSLIWRLEGEEPLHSVYACPPVQYPDGKTYLKIGGTWLQDYPGCRKAVLQTKEDITSWFHEDGPQEEADHLLKVLKKMLPGIAIESVGSKPCIVTYTSHNYPYIDTVDGKSFQDAQVFMVTGGCGAAAKSADEIGRIAAILVEHREWAYDLDASNFQAVFVDIEDAGMEKKKEM</sequence>
<keyword evidence="5" id="KW-0560">Oxidoreductase</keyword>
<evidence type="ECO:0000256" key="5">
    <source>
        <dbReference type="ARBA" id="ARBA00023002"/>
    </source>
</evidence>
<evidence type="ECO:0000256" key="2">
    <source>
        <dbReference type="ARBA" id="ARBA00010989"/>
    </source>
</evidence>
<dbReference type="Gene3D" id="3.30.9.10">
    <property type="entry name" value="D-Amino Acid Oxidase, subunit A, domain 2"/>
    <property type="match status" value="1"/>
</dbReference>
<dbReference type="SUPFAM" id="SSF51905">
    <property type="entry name" value="FAD/NAD(P)-binding domain"/>
    <property type="match status" value="1"/>
</dbReference>
<evidence type="ECO:0000256" key="4">
    <source>
        <dbReference type="ARBA" id="ARBA00022827"/>
    </source>
</evidence>
<dbReference type="Gene3D" id="3.50.50.60">
    <property type="entry name" value="FAD/NAD(P)-binding domain"/>
    <property type="match status" value="1"/>
</dbReference>
<dbReference type="Pfam" id="PF01266">
    <property type="entry name" value="DAO"/>
    <property type="match status" value="1"/>
</dbReference>
<dbReference type="GO" id="GO:0016491">
    <property type="term" value="F:oxidoreductase activity"/>
    <property type="evidence" value="ECO:0007669"/>
    <property type="project" value="UniProtKB-KW"/>
</dbReference>
<dbReference type="InterPro" id="IPR045170">
    <property type="entry name" value="MTOX"/>
</dbReference>
<keyword evidence="8" id="KW-1185">Reference proteome</keyword>
<name>A0ABD1Z7N1_9MARC</name>
<comment type="similarity">
    <text evidence="2">Belongs to the MSOX/MTOX family.</text>
</comment>
<comment type="cofactor">
    <cofactor evidence="1">
        <name>FAD</name>
        <dbReference type="ChEBI" id="CHEBI:57692"/>
    </cofactor>
</comment>
<organism evidence="7 8">
    <name type="scientific">Riccia fluitans</name>
    <dbReference type="NCBI Taxonomy" id="41844"/>
    <lineage>
        <taxon>Eukaryota</taxon>
        <taxon>Viridiplantae</taxon>
        <taxon>Streptophyta</taxon>
        <taxon>Embryophyta</taxon>
        <taxon>Marchantiophyta</taxon>
        <taxon>Marchantiopsida</taxon>
        <taxon>Marchantiidae</taxon>
        <taxon>Marchantiales</taxon>
        <taxon>Ricciaceae</taxon>
        <taxon>Riccia</taxon>
    </lineage>
</organism>
<dbReference type="PANTHER" id="PTHR10961">
    <property type="entry name" value="PEROXISOMAL SARCOSINE OXIDASE"/>
    <property type="match status" value="1"/>
</dbReference>
<evidence type="ECO:0000259" key="6">
    <source>
        <dbReference type="Pfam" id="PF01266"/>
    </source>
</evidence>
<dbReference type="Proteomes" id="UP001605036">
    <property type="component" value="Unassembled WGS sequence"/>
</dbReference>
<dbReference type="InterPro" id="IPR036188">
    <property type="entry name" value="FAD/NAD-bd_sf"/>
</dbReference>
<evidence type="ECO:0000313" key="8">
    <source>
        <dbReference type="Proteomes" id="UP001605036"/>
    </source>
</evidence>
<evidence type="ECO:0000313" key="7">
    <source>
        <dbReference type="EMBL" id="KAL2643798.1"/>
    </source>
</evidence>
<comment type="caution">
    <text evidence="7">The sequence shown here is derived from an EMBL/GenBank/DDBJ whole genome shotgun (WGS) entry which is preliminary data.</text>
</comment>
<gene>
    <name evidence="7" type="ORF">R1flu_011385</name>
</gene>
<dbReference type="InterPro" id="IPR006076">
    <property type="entry name" value="FAD-dep_OxRdtase"/>
</dbReference>
<dbReference type="EMBL" id="JBHFFA010000002">
    <property type="protein sequence ID" value="KAL2643798.1"/>
    <property type="molecule type" value="Genomic_DNA"/>
</dbReference>